<keyword evidence="4" id="KW-1185">Reference proteome</keyword>
<dbReference type="Gene3D" id="1.10.10.1320">
    <property type="entry name" value="Anti-sigma factor, zinc-finger domain"/>
    <property type="match status" value="1"/>
</dbReference>
<organism evidence="3 4">
    <name type="scientific">Paracoccus alkanivorans</name>
    <dbReference type="NCBI Taxonomy" id="2116655"/>
    <lineage>
        <taxon>Bacteria</taxon>
        <taxon>Pseudomonadati</taxon>
        <taxon>Pseudomonadota</taxon>
        <taxon>Alphaproteobacteria</taxon>
        <taxon>Rhodobacterales</taxon>
        <taxon>Paracoccaceae</taxon>
        <taxon>Paracoccus</taxon>
    </lineage>
</organism>
<dbReference type="EMBL" id="QOKZ01000003">
    <property type="protein sequence ID" value="RMC35693.1"/>
    <property type="molecule type" value="Genomic_DNA"/>
</dbReference>
<feature type="region of interest" description="Disordered" evidence="1">
    <location>
        <begin position="233"/>
        <end position="253"/>
    </location>
</feature>
<proteinExistence type="predicted"/>
<evidence type="ECO:0000313" key="3">
    <source>
        <dbReference type="EMBL" id="RMC35693.1"/>
    </source>
</evidence>
<keyword evidence="2" id="KW-1133">Transmembrane helix</keyword>
<keyword evidence="2" id="KW-0812">Transmembrane</keyword>
<dbReference type="Proteomes" id="UP000273516">
    <property type="component" value="Unassembled WGS sequence"/>
</dbReference>
<gene>
    <name evidence="3" type="ORF">C9E81_10820</name>
</gene>
<dbReference type="AlphaFoldDB" id="A0A3M0MF12"/>
<dbReference type="InterPro" id="IPR041916">
    <property type="entry name" value="Anti_sigma_zinc_sf"/>
</dbReference>
<feature type="transmembrane region" description="Helical" evidence="2">
    <location>
        <begin position="99"/>
        <end position="121"/>
    </location>
</feature>
<sequence length="253" mass="26288">MTTEEYSDEILMAYSDGELAPDEAARIAAKAESDPDIAARISVFRRTGEVLSMAAAERNRMAPPVESHARIRAQLARSSGNGGQVVDLQARRNRPRRSAIWSGAIAASIALAIGIGGGYWLGQQPGSGSTGPVQVTQLDPAIAEKLSSLPSGETASIPGEVSMTPVASFELASGEFCREYELIGTSGSRTVSVACNEAGNWKLRFAMDAGAASGGEYVPASSLEILDAYLSSSGASAPMSEESERAALSSLGE</sequence>
<keyword evidence="2" id="KW-0472">Membrane</keyword>
<protein>
    <recommendedName>
        <fullName evidence="5">Anti-sigma factor</fullName>
    </recommendedName>
</protein>
<accession>A0A3M0MF12</accession>
<reference evidence="3 4" key="1">
    <citation type="submission" date="2018-07" db="EMBL/GenBank/DDBJ databases">
        <authorList>
            <person name="Zhang Y."/>
            <person name="Wang L."/>
            <person name="Ma S."/>
        </authorList>
    </citation>
    <scope>NUCLEOTIDE SEQUENCE [LARGE SCALE GENOMIC DNA]</scope>
    <source>
        <strain evidence="3 4">4-2</strain>
    </source>
</reference>
<comment type="caution">
    <text evidence="3">The sequence shown here is derived from an EMBL/GenBank/DDBJ whole genome shotgun (WGS) entry which is preliminary data.</text>
</comment>
<name>A0A3M0MF12_9RHOB</name>
<evidence type="ECO:0000313" key="4">
    <source>
        <dbReference type="Proteomes" id="UP000273516"/>
    </source>
</evidence>
<dbReference type="OrthoDB" id="7743910at2"/>
<evidence type="ECO:0000256" key="1">
    <source>
        <dbReference type="SAM" id="MobiDB-lite"/>
    </source>
</evidence>
<evidence type="ECO:0000256" key="2">
    <source>
        <dbReference type="SAM" id="Phobius"/>
    </source>
</evidence>
<dbReference type="RefSeq" id="WP_122112317.1">
    <property type="nucleotide sequence ID" value="NZ_QOKZ01000003.1"/>
</dbReference>
<evidence type="ECO:0008006" key="5">
    <source>
        <dbReference type="Google" id="ProtNLM"/>
    </source>
</evidence>